<comment type="similarity">
    <text evidence="1">Belongs to the RecJ family.</text>
</comment>
<dbReference type="NCBIfam" id="TIGR00644">
    <property type="entry name" value="recJ"/>
    <property type="match status" value="1"/>
</dbReference>
<organism evidence="9 10">
    <name type="scientific">Haloferula sargassicola</name>
    <dbReference type="NCBI Taxonomy" id="490096"/>
    <lineage>
        <taxon>Bacteria</taxon>
        <taxon>Pseudomonadati</taxon>
        <taxon>Verrucomicrobiota</taxon>
        <taxon>Verrucomicrobiia</taxon>
        <taxon>Verrucomicrobiales</taxon>
        <taxon>Verrucomicrobiaceae</taxon>
        <taxon>Haloferula</taxon>
    </lineage>
</organism>
<dbReference type="InterPro" id="IPR001667">
    <property type="entry name" value="DDH_dom"/>
</dbReference>
<dbReference type="InterPro" id="IPR041122">
    <property type="entry name" value="RecJ_OB"/>
</dbReference>
<proteinExistence type="inferred from homology"/>
<name>A0ABP9UXV0_9BACT</name>
<dbReference type="Pfam" id="PF17768">
    <property type="entry name" value="RecJ_OB"/>
    <property type="match status" value="1"/>
</dbReference>
<dbReference type="Proteomes" id="UP001476282">
    <property type="component" value="Unassembled WGS sequence"/>
</dbReference>
<reference evidence="9 10" key="1">
    <citation type="submission" date="2024-02" db="EMBL/GenBank/DDBJ databases">
        <title>Haloferula sargassicola NBRC 104335.</title>
        <authorList>
            <person name="Ichikawa N."/>
            <person name="Katano-Makiyama Y."/>
            <person name="Hidaka K."/>
        </authorList>
    </citation>
    <scope>NUCLEOTIDE SEQUENCE [LARGE SCALE GENOMIC DNA]</scope>
    <source>
        <strain evidence="9 10">NBRC 104335</strain>
    </source>
</reference>
<evidence type="ECO:0000256" key="4">
    <source>
        <dbReference type="ARBA" id="ARBA00022801"/>
    </source>
</evidence>
<feature type="domain" description="RecJ OB" evidence="8">
    <location>
        <begin position="455"/>
        <end position="557"/>
    </location>
</feature>
<comment type="caution">
    <text evidence="9">The sequence shown here is derived from an EMBL/GenBank/DDBJ whole genome shotgun (WGS) entry which is preliminary data.</text>
</comment>
<evidence type="ECO:0000259" key="7">
    <source>
        <dbReference type="Pfam" id="PF02272"/>
    </source>
</evidence>
<dbReference type="Gene3D" id="3.90.1640.30">
    <property type="match status" value="1"/>
</dbReference>
<keyword evidence="5 9" id="KW-0269">Exonuclease</keyword>
<dbReference type="Pfam" id="PF02272">
    <property type="entry name" value="DHHA1"/>
    <property type="match status" value="1"/>
</dbReference>
<feature type="domain" description="DDH" evidence="6">
    <location>
        <begin position="80"/>
        <end position="230"/>
    </location>
</feature>
<feature type="domain" description="DHHA1" evidence="7">
    <location>
        <begin position="347"/>
        <end position="440"/>
    </location>
</feature>
<protein>
    <recommendedName>
        <fullName evidence="2">Single-stranded-DNA-specific exonuclease RecJ</fullName>
    </recommendedName>
</protein>
<keyword evidence="4" id="KW-0378">Hydrolase</keyword>
<evidence type="ECO:0000259" key="8">
    <source>
        <dbReference type="Pfam" id="PF17768"/>
    </source>
</evidence>
<dbReference type="RefSeq" id="WP_353568285.1">
    <property type="nucleotide sequence ID" value="NZ_BAABRI010000021.1"/>
</dbReference>
<evidence type="ECO:0000256" key="1">
    <source>
        <dbReference type="ARBA" id="ARBA00005915"/>
    </source>
</evidence>
<dbReference type="EMBL" id="BAABRI010000021">
    <property type="protein sequence ID" value="GAA5484189.1"/>
    <property type="molecule type" value="Genomic_DNA"/>
</dbReference>
<evidence type="ECO:0000313" key="9">
    <source>
        <dbReference type="EMBL" id="GAA5484189.1"/>
    </source>
</evidence>
<sequence length="564" mass="61772">MPTTRQWILRGQPFLMNGNGSGGAFPAILRHLIEQRGLPAGDALEDFLRPKLQNLADPFEIGEMRQAVERILAAVDGQEKVLIYGDYDVDGVSSVAVMRRALLAYGLKPRHFIPRRSSEGYGLSAQALERCMAEGEKPDLLIAVDCGTVSVDEIAALRGKGVDVIVVDHHEPGPRGRPDVAALVNPKFGGGPTYLCAAGVCFKLVHALMKTRRLPEFDLKPLLELVTLATVADIVPMVGENRLMVRHGLRLLPRTLNPGLQALQKISGMNGRATSMDVGFRLGPRLNAAGRMDVPEDALGILLTDCRRRADEFAAKLEGYNRSRQSYENQIRTQALAMLAERDRSEPVIVLGSRDWHPGVVGIVASRLMRQFHKPTFVVAIGEDGVGKGSGRSIEGVSLVQAIHACRSLLEAGGGHDMAAGISVHEDQLDAFRAAFAEYVLTRTKDEDRLPRLYLDAEIPLSALSLDFLRDYELLQPFGNSNPQPVFMASGVLLSGAPVRMKNHHLRLSLRQGLHEQEAIFFGGGERILPDPPWDVAFTIDRNHFRGRTSLQVIIQDIRASGGV</sequence>
<keyword evidence="3" id="KW-0540">Nuclease</keyword>
<dbReference type="GO" id="GO:0004527">
    <property type="term" value="F:exonuclease activity"/>
    <property type="evidence" value="ECO:0007669"/>
    <property type="project" value="UniProtKB-KW"/>
</dbReference>
<dbReference type="InterPro" id="IPR038763">
    <property type="entry name" value="DHH_sf"/>
</dbReference>
<dbReference type="PANTHER" id="PTHR30255">
    <property type="entry name" value="SINGLE-STRANDED-DNA-SPECIFIC EXONUCLEASE RECJ"/>
    <property type="match status" value="1"/>
</dbReference>
<evidence type="ECO:0000256" key="2">
    <source>
        <dbReference type="ARBA" id="ARBA00019841"/>
    </source>
</evidence>
<dbReference type="PANTHER" id="PTHR30255:SF2">
    <property type="entry name" value="SINGLE-STRANDED-DNA-SPECIFIC EXONUCLEASE RECJ"/>
    <property type="match status" value="1"/>
</dbReference>
<gene>
    <name evidence="9" type="primary">recJ</name>
    <name evidence="9" type="ORF">Hsar01_03430</name>
</gene>
<dbReference type="InterPro" id="IPR003156">
    <property type="entry name" value="DHHA1_dom"/>
</dbReference>
<dbReference type="SUPFAM" id="SSF64182">
    <property type="entry name" value="DHH phosphoesterases"/>
    <property type="match status" value="1"/>
</dbReference>
<dbReference type="InterPro" id="IPR051673">
    <property type="entry name" value="SSDNA_exonuclease_RecJ"/>
</dbReference>
<dbReference type="Gene3D" id="3.10.310.30">
    <property type="match status" value="1"/>
</dbReference>
<keyword evidence="10" id="KW-1185">Reference proteome</keyword>
<dbReference type="InterPro" id="IPR004610">
    <property type="entry name" value="RecJ"/>
</dbReference>
<evidence type="ECO:0000256" key="3">
    <source>
        <dbReference type="ARBA" id="ARBA00022722"/>
    </source>
</evidence>
<evidence type="ECO:0000259" key="6">
    <source>
        <dbReference type="Pfam" id="PF01368"/>
    </source>
</evidence>
<evidence type="ECO:0000256" key="5">
    <source>
        <dbReference type="ARBA" id="ARBA00022839"/>
    </source>
</evidence>
<dbReference type="Pfam" id="PF01368">
    <property type="entry name" value="DHH"/>
    <property type="match status" value="1"/>
</dbReference>
<accession>A0ABP9UXV0</accession>
<evidence type="ECO:0000313" key="10">
    <source>
        <dbReference type="Proteomes" id="UP001476282"/>
    </source>
</evidence>